<proteinExistence type="predicted"/>
<evidence type="ECO:0000256" key="2">
    <source>
        <dbReference type="ARBA" id="ARBA00022801"/>
    </source>
</evidence>
<dbReference type="InterPro" id="IPR036971">
    <property type="entry name" value="PDEase_catalytic_dom_sf"/>
</dbReference>
<name>L5M307_MYODS</name>
<feature type="domain" description="PDEase" evidence="3">
    <location>
        <begin position="1"/>
        <end position="102"/>
    </location>
</feature>
<sequence>MFQVAELVTSEFFEQGDRERSELKLTPSAIFDRNRKDELPRLQLEWIDSICMPLYQDNRMEVHLESSPVEQMALVKVNVKLKPMLDSVSENRSKWEELHQKRLLVSAASPSSAGLLVAGANSN</sequence>
<reference evidence="5" key="1">
    <citation type="journal article" date="2013" name="Science">
        <title>Comparative analysis of bat genomes provides insight into the evolution of flight and immunity.</title>
        <authorList>
            <person name="Zhang G."/>
            <person name="Cowled C."/>
            <person name="Shi Z."/>
            <person name="Huang Z."/>
            <person name="Bishop-Lilly K.A."/>
            <person name="Fang X."/>
            <person name="Wynne J.W."/>
            <person name="Xiong Z."/>
            <person name="Baker M.L."/>
            <person name="Zhao W."/>
            <person name="Tachedjian M."/>
            <person name="Zhu Y."/>
            <person name="Zhou P."/>
            <person name="Jiang X."/>
            <person name="Ng J."/>
            <person name="Yang L."/>
            <person name="Wu L."/>
            <person name="Xiao J."/>
            <person name="Feng Y."/>
            <person name="Chen Y."/>
            <person name="Sun X."/>
            <person name="Zhang Y."/>
            <person name="Marsh G.A."/>
            <person name="Crameri G."/>
            <person name="Broder C.C."/>
            <person name="Frey K.G."/>
            <person name="Wang L.F."/>
            <person name="Wang J."/>
        </authorList>
    </citation>
    <scope>NUCLEOTIDE SEQUENCE [LARGE SCALE GENOMIC DNA]</scope>
</reference>
<dbReference type="GO" id="GO:0046872">
    <property type="term" value="F:metal ion binding"/>
    <property type="evidence" value="ECO:0007669"/>
    <property type="project" value="UniProtKB-KW"/>
</dbReference>
<dbReference type="AlphaFoldDB" id="L5M307"/>
<dbReference type="Gene3D" id="1.10.1300.10">
    <property type="entry name" value="3'5'-cyclic nucleotide phosphodiesterase, catalytic domain"/>
    <property type="match status" value="1"/>
</dbReference>
<accession>L5M307</accession>
<dbReference type="EMBL" id="KB105166">
    <property type="protein sequence ID" value="ELK32712.1"/>
    <property type="molecule type" value="Genomic_DNA"/>
</dbReference>
<keyword evidence="1" id="KW-0479">Metal-binding</keyword>
<organism evidence="4 5">
    <name type="scientific">Myotis davidii</name>
    <name type="common">David's myotis</name>
    <dbReference type="NCBI Taxonomy" id="225400"/>
    <lineage>
        <taxon>Eukaryota</taxon>
        <taxon>Metazoa</taxon>
        <taxon>Chordata</taxon>
        <taxon>Craniata</taxon>
        <taxon>Vertebrata</taxon>
        <taxon>Euteleostomi</taxon>
        <taxon>Mammalia</taxon>
        <taxon>Eutheria</taxon>
        <taxon>Laurasiatheria</taxon>
        <taxon>Chiroptera</taxon>
        <taxon>Yangochiroptera</taxon>
        <taxon>Vespertilionidae</taxon>
        <taxon>Myotis</taxon>
    </lineage>
</organism>
<protein>
    <submittedName>
        <fullName evidence="4">Dual 3',5'-cyclic-AMP and-GMP phosphodiesterase 11A</fullName>
    </submittedName>
</protein>
<dbReference type="InterPro" id="IPR002073">
    <property type="entry name" value="PDEase_catalytic_dom"/>
</dbReference>
<keyword evidence="2" id="KW-0378">Hydrolase</keyword>
<evidence type="ECO:0000256" key="1">
    <source>
        <dbReference type="ARBA" id="ARBA00022723"/>
    </source>
</evidence>
<evidence type="ECO:0000313" key="4">
    <source>
        <dbReference type="EMBL" id="ELK32712.1"/>
    </source>
</evidence>
<dbReference type="GO" id="GO:0007165">
    <property type="term" value="P:signal transduction"/>
    <property type="evidence" value="ECO:0007669"/>
    <property type="project" value="InterPro"/>
</dbReference>
<dbReference type="PROSITE" id="PS51845">
    <property type="entry name" value="PDEASE_I_2"/>
    <property type="match status" value="1"/>
</dbReference>
<dbReference type="PANTHER" id="PTHR11347">
    <property type="entry name" value="CYCLIC NUCLEOTIDE PHOSPHODIESTERASE"/>
    <property type="match status" value="1"/>
</dbReference>
<keyword evidence="5" id="KW-1185">Reference proteome</keyword>
<evidence type="ECO:0000259" key="3">
    <source>
        <dbReference type="PROSITE" id="PS51845"/>
    </source>
</evidence>
<dbReference type="SUPFAM" id="SSF109604">
    <property type="entry name" value="HD-domain/PDEase-like"/>
    <property type="match status" value="1"/>
</dbReference>
<dbReference type="Pfam" id="PF00233">
    <property type="entry name" value="PDEase_I"/>
    <property type="match status" value="1"/>
</dbReference>
<dbReference type="Proteomes" id="UP000010556">
    <property type="component" value="Unassembled WGS sequence"/>
</dbReference>
<evidence type="ECO:0000313" key="5">
    <source>
        <dbReference type="Proteomes" id="UP000010556"/>
    </source>
</evidence>
<dbReference type="GO" id="GO:0004114">
    <property type="term" value="F:3',5'-cyclic-nucleotide phosphodiesterase activity"/>
    <property type="evidence" value="ECO:0007669"/>
    <property type="project" value="InterPro"/>
</dbReference>
<gene>
    <name evidence="4" type="ORF">MDA_GLEAN10026216</name>
</gene>